<evidence type="ECO:0000313" key="5">
    <source>
        <dbReference type="EMBL" id="AUX48281.1"/>
    </source>
</evidence>
<organism evidence="5 6">
    <name type="scientific">Sorangium cellulosum</name>
    <name type="common">Polyangium cellulosum</name>
    <dbReference type="NCBI Taxonomy" id="56"/>
    <lineage>
        <taxon>Bacteria</taxon>
        <taxon>Pseudomonadati</taxon>
        <taxon>Myxococcota</taxon>
        <taxon>Polyangia</taxon>
        <taxon>Polyangiales</taxon>
        <taxon>Polyangiaceae</taxon>
        <taxon>Sorangium</taxon>
    </lineage>
</organism>
<dbReference type="InterPro" id="IPR017850">
    <property type="entry name" value="Alkaline_phosphatase_core_sf"/>
</dbReference>
<keyword evidence="3" id="KW-0732">Signal</keyword>
<feature type="signal peptide" evidence="3">
    <location>
        <begin position="1"/>
        <end position="22"/>
    </location>
</feature>
<dbReference type="GO" id="GO:0004065">
    <property type="term" value="F:arylsulfatase activity"/>
    <property type="evidence" value="ECO:0007669"/>
    <property type="project" value="TreeGrafter"/>
</dbReference>
<dbReference type="Proteomes" id="UP000238348">
    <property type="component" value="Chromosome"/>
</dbReference>
<feature type="chain" id="PRO_5014882115" description="Sulfatase N-terminal domain-containing protein" evidence="3">
    <location>
        <begin position="23"/>
        <end position="770"/>
    </location>
</feature>
<name>A0A2L0F9T9_SORCE</name>
<protein>
    <recommendedName>
        <fullName evidence="4">Sulfatase N-terminal domain-containing protein</fullName>
    </recommendedName>
</protein>
<dbReference type="PROSITE" id="PS51257">
    <property type="entry name" value="PROKAR_LIPOPROTEIN"/>
    <property type="match status" value="1"/>
</dbReference>
<evidence type="ECO:0000256" key="1">
    <source>
        <dbReference type="ARBA" id="ARBA00008779"/>
    </source>
</evidence>
<proteinExistence type="inferred from homology"/>
<comment type="similarity">
    <text evidence="1">Belongs to the sulfatase family.</text>
</comment>
<dbReference type="PANTHER" id="PTHR42693:SF53">
    <property type="entry name" value="ENDO-4-O-SULFATASE"/>
    <property type="match status" value="1"/>
</dbReference>
<dbReference type="Pfam" id="PF00884">
    <property type="entry name" value="Sulfatase"/>
    <property type="match status" value="1"/>
</dbReference>
<gene>
    <name evidence="5" type="ORF">SOCE26_098130</name>
</gene>
<reference evidence="5 6" key="1">
    <citation type="submission" date="2015-09" db="EMBL/GenBank/DDBJ databases">
        <title>Sorangium comparison.</title>
        <authorList>
            <person name="Zaburannyi N."/>
            <person name="Bunk B."/>
            <person name="Overmann J."/>
            <person name="Mueller R."/>
        </authorList>
    </citation>
    <scope>NUCLEOTIDE SEQUENCE [LARGE SCALE GENOMIC DNA]</scope>
    <source>
        <strain evidence="5 6">So ce26</strain>
    </source>
</reference>
<dbReference type="Gene3D" id="3.40.720.10">
    <property type="entry name" value="Alkaline Phosphatase, subunit A"/>
    <property type="match status" value="1"/>
</dbReference>
<dbReference type="SUPFAM" id="SSF53649">
    <property type="entry name" value="Alkaline phosphatase-like"/>
    <property type="match status" value="1"/>
</dbReference>
<sequence>MRARVTRTLPRSAGLTLLSAAAALLSGCTGCETSTRDLPAGAGAAAASASPAAPPLPPARELVHLVDELPSCDLEHRGILLDTGAGALLGRFAWQGVVPTGIHAVEHDGSTWARISERQIKLTFVLPSASPIFVSSRAVGLAAKYATVALDDQPLGTLRFQRDQIRIASTPTTTLPADPGLHTLTIRFSGRLREGESFADLDWVRVGIPDEDPATYGPPTLRDVVAPAAALSGVPHRSIALRAPGAVRCAFRPSTLTRLRTAIGAQGSSEGDAEIRILRDGHEPLVLHRLHVEGGDKATWTDVELPLAPFAGSLVTIELRATAAARGGRILFGDPVLAGAPEPPPSVPAARAVVIVALNGVERPDLPPWSGRPEPSLVTLSDLAASATTFDHHRAPSTVVAAVIASLLTGLPPPAHTVTDAGARLPARMTTIGAIASDSSVRTGFFTGVPTTFRAFGFGPGWSRVLEHPPTSGDTATTPIDAATAWISETVRQDAGNRLLAFVHARGGHPPWEVGPKELHALKPTEYAGPIEPRRAAQALARLRNRRRDVLSPDDRDRIRDLSTIALAGQDRALGNLIGTLKAAGLWEETLFIVTGDLSSGRSDAALYAEGLDLQEPFLSLPLYVHFPGDLYAGRRVAAPTEIIDIARTAVAALGLSFARKPLGKDLASVASGLEGVERDPQIAALGDRYATRWGNLVLSGRLGVPPFLCDLEVDPTCAFNRREVMPLAAMSLFRRTVTFDLSVRAPAAQREPATIDAETAAVLNVWGAQ</sequence>
<feature type="domain" description="Sulfatase N-terminal" evidence="4">
    <location>
        <begin position="375"/>
        <end position="655"/>
    </location>
</feature>
<evidence type="ECO:0000256" key="3">
    <source>
        <dbReference type="SAM" id="SignalP"/>
    </source>
</evidence>
<accession>A0A2L0F9T9</accession>
<dbReference type="EMBL" id="CP012673">
    <property type="protein sequence ID" value="AUX48281.1"/>
    <property type="molecule type" value="Genomic_DNA"/>
</dbReference>
<evidence type="ECO:0000313" key="6">
    <source>
        <dbReference type="Proteomes" id="UP000238348"/>
    </source>
</evidence>
<dbReference type="PANTHER" id="PTHR42693">
    <property type="entry name" value="ARYLSULFATASE FAMILY MEMBER"/>
    <property type="match status" value="1"/>
</dbReference>
<dbReference type="InterPro" id="IPR050738">
    <property type="entry name" value="Sulfatase"/>
</dbReference>
<dbReference type="OrthoDB" id="5484602at2"/>
<keyword evidence="2" id="KW-0378">Hydrolase</keyword>
<dbReference type="InterPro" id="IPR000917">
    <property type="entry name" value="Sulfatase_N"/>
</dbReference>
<evidence type="ECO:0000259" key="4">
    <source>
        <dbReference type="Pfam" id="PF00884"/>
    </source>
</evidence>
<dbReference type="AlphaFoldDB" id="A0A2L0F9T9"/>
<evidence type="ECO:0000256" key="2">
    <source>
        <dbReference type="ARBA" id="ARBA00022801"/>
    </source>
</evidence>